<sequence>MNFLAHLALAPPAPAHLMGNLLGDFAKGTAESLWDRFPSAIVPGLLMHRAIDQFTDQHPLLHRDKQRFSPHLHRYAGIAIDIIYDHFLSRHWNQFYQQPLEHFITNAYSTIEAHPEWWIGDFPAAFQDMKQYDWLRTYATRHGIQVTLERVSQRSRFLTPLADCYADFIQHYHAIEQNFLKLYPQLQDFALSGKPNH</sequence>
<dbReference type="Pfam" id="PF04336">
    <property type="entry name" value="ACP_PD"/>
    <property type="match status" value="1"/>
</dbReference>
<dbReference type="InterPro" id="IPR007431">
    <property type="entry name" value="ACP_PD"/>
</dbReference>
<dbReference type="RefSeq" id="WP_377090987.1">
    <property type="nucleotide sequence ID" value="NZ_JBHSJL010000014.1"/>
</dbReference>
<keyword evidence="3" id="KW-0443">Lipid metabolism</keyword>
<evidence type="ECO:0000313" key="4">
    <source>
        <dbReference type="EMBL" id="MFD2159877.1"/>
    </source>
</evidence>
<dbReference type="PANTHER" id="PTHR38764:SF1">
    <property type="entry name" value="ACYL CARRIER PROTEIN PHOSPHODIESTERASE"/>
    <property type="match status" value="1"/>
</dbReference>
<dbReference type="EMBL" id="JBHUJB010000054">
    <property type="protein sequence ID" value="MFD2159877.1"/>
    <property type="molecule type" value="Genomic_DNA"/>
</dbReference>
<evidence type="ECO:0000256" key="3">
    <source>
        <dbReference type="ARBA" id="ARBA00023098"/>
    </source>
</evidence>
<evidence type="ECO:0000256" key="2">
    <source>
        <dbReference type="ARBA" id="ARBA00022801"/>
    </source>
</evidence>
<keyword evidence="2" id="KW-0378">Hydrolase</keyword>
<reference evidence="5" key="1">
    <citation type="journal article" date="2019" name="Int. J. Syst. Evol. Microbiol.">
        <title>The Global Catalogue of Microorganisms (GCM) 10K type strain sequencing project: providing services to taxonomists for standard genome sequencing and annotation.</title>
        <authorList>
            <consortium name="The Broad Institute Genomics Platform"/>
            <consortium name="The Broad Institute Genome Sequencing Center for Infectious Disease"/>
            <person name="Wu L."/>
            <person name="Ma J."/>
        </authorList>
    </citation>
    <scope>NUCLEOTIDE SEQUENCE [LARGE SCALE GENOMIC DNA]</scope>
    <source>
        <strain evidence="5">CCUG 57942</strain>
    </source>
</reference>
<comment type="caution">
    <text evidence="4">The sequence shown here is derived from an EMBL/GenBank/DDBJ whole genome shotgun (WGS) entry which is preliminary data.</text>
</comment>
<keyword evidence="1" id="KW-0444">Lipid biosynthesis</keyword>
<evidence type="ECO:0000256" key="1">
    <source>
        <dbReference type="ARBA" id="ARBA00022516"/>
    </source>
</evidence>
<dbReference type="PIRSF" id="PIRSF011489">
    <property type="entry name" value="DUF479"/>
    <property type="match status" value="1"/>
</dbReference>
<name>A0ABW4ZE57_9BACT</name>
<gene>
    <name evidence="4" type="ORF">ACFSW8_13295</name>
</gene>
<accession>A0ABW4ZE57</accession>
<keyword evidence="5" id="KW-1185">Reference proteome</keyword>
<dbReference type="PANTHER" id="PTHR38764">
    <property type="entry name" value="ACYL CARRIER PROTEIN PHOSPHODIESTERASE"/>
    <property type="match status" value="1"/>
</dbReference>
<organism evidence="4 5">
    <name type="scientific">Rubritalea tangerina</name>
    <dbReference type="NCBI Taxonomy" id="430798"/>
    <lineage>
        <taxon>Bacteria</taxon>
        <taxon>Pseudomonadati</taxon>
        <taxon>Verrucomicrobiota</taxon>
        <taxon>Verrucomicrobiia</taxon>
        <taxon>Verrucomicrobiales</taxon>
        <taxon>Rubritaleaceae</taxon>
        <taxon>Rubritalea</taxon>
    </lineage>
</organism>
<protein>
    <submittedName>
        <fullName evidence="4">ACP phosphodiesterase</fullName>
    </submittedName>
</protein>
<proteinExistence type="predicted"/>
<evidence type="ECO:0000313" key="5">
    <source>
        <dbReference type="Proteomes" id="UP001597389"/>
    </source>
</evidence>
<dbReference type="Proteomes" id="UP001597389">
    <property type="component" value="Unassembled WGS sequence"/>
</dbReference>